<keyword evidence="4" id="KW-1185">Reference proteome</keyword>
<dbReference type="KEGG" id="sauh:SU9_017840"/>
<reference evidence="3" key="2">
    <citation type="submission" date="2021-04" db="EMBL/GenBank/DDBJ databases">
        <authorList>
            <person name="Wen M.-L."/>
            <person name="Han X.-L."/>
            <person name="Xiong J."/>
        </authorList>
    </citation>
    <scope>NUCLEOTIDE SEQUENCE</scope>
    <source>
        <strain evidence="3">AGR0001</strain>
    </source>
</reference>
<name>J1S6E6_9ACTN</name>
<evidence type="ECO:0000313" key="2">
    <source>
        <dbReference type="EMBL" id="EJJ06382.1"/>
    </source>
</evidence>
<protein>
    <submittedName>
        <fullName evidence="3">DUF397 domain-containing protein</fullName>
    </submittedName>
</protein>
<dbReference type="EMBL" id="CP072931">
    <property type="protein sequence ID" value="QTZ93109.1"/>
    <property type="molecule type" value="Genomic_DNA"/>
</dbReference>
<accession>J1S6E6</accession>
<dbReference type="Pfam" id="PF04149">
    <property type="entry name" value="DUF397"/>
    <property type="match status" value="2"/>
</dbReference>
<dbReference type="InterPro" id="IPR007278">
    <property type="entry name" value="DUF397"/>
</dbReference>
<evidence type="ECO:0000313" key="3">
    <source>
        <dbReference type="EMBL" id="QTZ93109.1"/>
    </source>
</evidence>
<evidence type="ECO:0000313" key="4">
    <source>
        <dbReference type="Proteomes" id="UP000009036"/>
    </source>
</evidence>
<dbReference type="AlphaFoldDB" id="J1S6E6"/>
<organism evidence="2">
    <name type="scientific">Streptomyces auratus AGR0001</name>
    <dbReference type="NCBI Taxonomy" id="1160718"/>
    <lineage>
        <taxon>Bacteria</taxon>
        <taxon>Bacillati</taxon>
        <taxon>Actinomycetota</taxon>
        <taxon>Actinomycetes</taxon>
        <taxon>Kitasatosporales</taxon>
        <taxon>Streptomycetaceae</taxon>
        <taxon>Streptomyces</taxon>
    </lineage>
</organism>
<proteinExistence type="predicted"/>
<reference evidence="2" key="1">
    <citation type="journal article" date="2012" name="J. Bacteriol.">
        <title>Genome Sequence of Streptomyces auratus Strain AGR0001, a Phoslactomycin-Producing Actinomycete.</title>
        <authorList>
            <person name="Han X."/>
            <person name="Li M."/>
            <person name="Ding Z."/>
            <person name="Zhao J."/>
            <person name="Ji K."/>
            <person name="Wen M."/>
            <person name="Lu T."/>
        </authorList>
    </citation>
    <scope>NUCLEOTIDE SEQUENCE [LARGE SCALE GENOMIC DNA]</scope>
    <source>
        <strain evidence="2">AGR0001</strain>
    </source>
</reference>
<feature type="domain" description="DUF397" evidence="1">
    <location>
        <begin position="10"/>
        <end position="28"/>
    </location>
</feature>
<dbReference type="HOGENOM" id="CLU_131550_0_1_11"/>
<dbReference type="Proteomes" id="UP000009036">
    <property type="component" value="Chromosome"/>
</dbReference>
<dbReference type="OrthoDB" id="4562195at2"/>
<dbReference type="PATRIC" id="fig|1160718.3.peg.2779"/>
<dbReference type="EMBL" id="AJGV01000087">
    <property type="protein sequence ID" value="EJJ06382.1"/>
    <property type="molecule type" value="Genomic_DNA"/>
</dbReference>
<dbReference type="RefSeq" id="WP_006604300.1">
    <property type="nucleotide sequence ID" value="NZ_CP072931.1"/>
</dbReference>
<gene>
    <name evidence="3" type="ORF">SU9_017840</name>
    <name evidence="2" type="ORF">SU9_13715</name>
</gene>
<evidence type="ECO:0000259" key="1">
    <source>
        <dbReference type="Pfam" id="PF04149"/>
    </source>
</evidence>
<feature type="domain" description="DUF397" evidence="1">
    <location>
        <begin position="29"/>
        <end position="81"/>
    </location>
</feature>
<sequence>MTLRPSGTTLVWIKSSYSGSDNNDCVEVAWQKSSYSDQGSGNECIEVATAPDTIRIRDSKNPHGPQLHVQPAAWADFLAYAADQG</sequence>
<dbReference type="STRING" id="1160718.SU9_13715"/>